<feature type="transmembrane region" description="Helical" evidence="2">
    <location>
        <begin position="117"/>
        <end position="141"/>
    </location>
</feature>
<feature type="transmembrane region" description="Helical" evidence="2">
    <location>
        <begin position="419"/>
        <end position="442"/>
    </location>
</feature>
<protein>
    <submittedName>
        <fullName evidence="3">Sodium:melibiose symporter</fullName>
    </submittedName>
</protein>
<dbReference type="GO" id="GO:0005886">
    <property type="term" value="C:plasma membrane"/>
    <property type="evidence" value="ECO:0007669"/>
    <property type="project" value="TreeGrafter"/>
</dbReference>
<comment type="similarity">
    <text evidence="1">Belongs to the sodium:galactoside symporter (TC 2.A.2) family.</text>
</comment>
<name>A0A2S0VMP1_9ALTE</name>
<feature type="transmembrane region" description="Helical" evidence="2">
    <location>
        <begin position="18"/>
        <end position="39"/>
    </location>
</feature>
<dbReference type="PANTHER" id="PTHR11328:SF28">
    <property type="entry name" value="MAJOR FACILITATOR SUPERFAMILY DOMAIN-CONTAINING PROTEIN 12"/>
    <property type="match status" value="1"/>
</dbReference>
<organism evidence="3 4">
    <name type="scientific">Saccharobesus litoralis</name>
    <dbReference type="NCBI Taxonomy" id="2172099"/>
    <lineage>
        <taxon>Bacteria</taxon>
        <taxon>Pseudomonadati</taxon>
        <taxon>Pseudomonadota</taxon>
        <taxon>Gammaproteobacteria</taxon>
        <taxon>Alteromonadales</taxon>
        <taxon>Alteromonadaceae</taxon>
        <taxon>Saccharobesus</taxon>
    </lineage>
</organism>
<dbReference type="AlphaFoldDB" id="A0A2S0VMP1"/>
<dbReference type="Gene3D" id="1.20.1250.20">
    <property type="entry name" value="MFS general substrate transporter like domains"/>
    <property type="match status" value="2"/>
</dbReference>
<proteinExistence type="inferred from homology"/>
<feature type="transmembrane region" description="Helical" evidence="2">
    <location>
        <begin position="87"/>
        <end position="105"/>
    </location>
</feature>
<feature type="transmembrane region" description="Helical" evidence="2">
    <location>
        <begin position="192"/>
        <end position="211"/>
    </location>
</feature>
<keyword evidence="2" id="KW-0812">Transmembrane</keyword>
<evidence type="ECO:0000256" key="2">
    <source>
        <dbReference type="SAM" id="Phobius"/>
    </source>
</evidence>
<feature type="transmembrane region" description="Helical" evidence="2">
    <location>
        <begin position="336"/>
        <end position="364"/>
    </location>
</feature>
<dbReference type="EMBL" id="CP026604">
    <property type="protein sequence ID" value="AWB65491.1"/>
    <property type="molecule type" value="Genomic_DNA"/>
</dbReference>
<keyword evidence="2" id="KW-0472">Membrane</keyword>
<feature type="transmembrane region" description="Helical" evidence="2">
    <location>
        <begin position="51"/>
        <end position="75"/>
    </location>
</feature>
<dbReference type="SUPFAM" id="SSF103473">
    <property type="entry name" value="MFS general substrate transporter"/>
    <property type="match status" value="1"/>
</dbReference>
<dbReference type="Pfam" id="PF13347">
    <property type="entry name" value="MFS_2"/>
    <property type="match status" value="1"/>
</dbReference>
<dbReference type="GO" id="GO:0008643">
    <property type="term" value="P:carbohydrate transport"/>
    <property type="evidence" value="ECO:0007669"/>
    <property type="project" value="InterPro"/>
</dbReference>
<feature type="transmembrane region" description="Helical" evidence="2">
    <location>
        <begin position="242"/>
        <end position="265"/>
    </location>
</feature>
<keyword evidence="2" id="KW-1133">Transmembrane helix</keyword>
<dbReference type="OrthoDB" id="181905at2"/>
<gene>
    <name evidence="3" type="ORF">C2869_03150</name>
</gene>
<accession>A0A2S0VMP1</accession>
<reference evidence="3 4" key="1">
    <citation type="submission" date="2018-01" db="EMBL/GenBank/DDBJ databases">
        <title>Genome sequence of a Cantenovulum-like bacteria.</title>
        <authorList>
            <person name="Tan W.R."/>
            <person name="Lau N.-S."/>
            <person name="Go F."/>
            <person name="Amirul A.-A.A."/>
        </authorList>
    </citation>
    <scope>NUCLEOTIDE SEQUENCE [LARGE SCALE GENOMIC DNA]</scope>
    <source>
        <strain evidence="3 4">CCB-QB4</strain>
    </source>
</reference>
<keyword evidence="4" id="KW-1185">Reference proteome</keyword>
<feature type="transmembrane region" description="Helical" evidence="2">
    <location>
        <begin position="285"/>
        <end position="303"/>
    </location>
</feature>
<dbReference type="InterPro" id="IPR036259">
    <property type="entry name" value="MFS_trans_sf"/>
</dbReference>
<feature type="transmembrane region" description="Helical" evidence="2">
    <location>
        <begin position="385"/>
        <end position="407"/>
    </location>
</feature>
<dbReference type="Proteomes" id="UP000244441">
    <property type="component" value="Chromosome"/>
</dbReference>
<dbReference type="KEGG" id="cate:C2869_03150"/>
<dbReference type="InterPro" id="IPR039672">
    <property type="entry name" value="MFS_2"/>
</dbReference>
<dbReference type="PANTHER" id="PTHR11328">
    <property type="entry name" value="MAJOR FACILITATOR SUPERFAMILY DOMAIN-CONTAINING PROTEIN"/>
    <property type="match status" value="1"/>
</dbReference>
<dbReference type="GO" id="GO:0015293">
    <property type="term" value="F:symporter activity"/>
    <property type="evidence" value="ECO:0007669"/>
    <property type="project" value="InterPro"/>
</dbReference>
<feature type="transmembrane region" description="Helical" evidence="2">
    <location>
        <begin position="153"/>
        <end position="172"/>
    </location>
</feature>
<sequence length="478" mass="53010">MSQAQNSETPHLALPQKFVLGLGFLAMFFSTQGITILAVPFYQMTLGVDPFLLGLAMKVPVILASCFGPAIGQMSDRCQSRFGRRRPFLMVFPWLAGIVFGSIWMVPSDWQTSNQLIYFACLTMLYYLLTTCWTVPMKCLAYEASQDFHERTSVMAFVAYFFKFGALVYHWVFPLAKLSVFGGVLIGVRWVGWGIALICIGLFAMLPALLIKERHYEKEKFRQEMPLLASLKQVAKITNMQIMMALIVCQMTLGVYAASMDYYVLVYYMHNGDIGTGATWKGVLSTSYALAGIASVAVITVLSQKIGKKATLYVIYGLTVLGGLCKWFIYQPGHEWLLVLDAILCCSMWSAVGVLASSMIADLIDEDEVKNNIRREGIFASVQNWLIQISIATAIILSGLTLNLIGFDAQAGANQSESALTWMRVILVAGTCLAPILSALLLRKYDLNEAKYATIRATLDQKSTLEKQNSAQTQTQST</sequence>
<feature type="transmembrane region" description="Helical" evidence="2">
    <location>
        <begin position="310"/>
        <end position="330"/>
    </location>
</feature>
<evidence type="ECO:0000313" key="4">
    <source>
        <dbReference type="Proteomes" id="UP000244441"/>
    </source>
</evidence>
<dbReference type="RefSeq" id="WP_108601567.1">
    <property type="nucleotide sequence ID" value="NZ_CP026604.1"/>
</dbReference>
<evidence type="ECO:0000256" key="1">
    <source>
        <dbReference type="ARBA" id="ARBA00009617"/>
    </source>
</evidence>
<evidence type="ECO:0000313" key="3">
    <source>
        <dbReference type="EMBL" id="AWB65491.1"/>
    </source>
</evidence>